<dbReference type="RefSeq" id="WP_214621441.1">
    <property type="nucleotide sequence ID" value="NZ_JAHGAW010000001.1"/>
</dbReference>
<evidence type="ECO:0000256" key="1">
    <source>
        <dbReference type="SAM" id="Phobius"/>
    </source>
</evidence>
<keyword evidence="1" id="KW-0472">Membrane</keyword>
<gene>
    <name evidence="2" type="ORF">KK488_02000</name>
</gene>
<feature type="transmembrane region" description="Helical" evidence="1">
    <location>
        <begin position="88"/>
        <end position="107"/>
    </location>
</feature>
<feature type="transmembrane region" description="Helical" evidence="1">
    <location>
        <begin position="297"/>
        <end position="317"/>
    </location>
</feature>
<feature type="transmembrane region" description="Helical" evidence="1">
    <location>
        <begin position="259"/>
        <end position="285"/>
    </location>
</feature>
<reference evidence="2" key="1">
    <citation type="submission" date="2021-05" db="EMBL/GenBank/DDBJ databases">
        <title>Genome of Sphingobium sp. strain.</title>
        <authorList>
            <person name="Fan R."/>
        </authorList>
    </citation>
    <scope>NUCLEOTIDE SEQUENCE</scope>
    <source>
        <strain evidence="2">H33</strain>
    </source>
</reference>
<dbReference type="AlphaFoldDB" id="A0A9X1AI76"/>
<feature type="transmembrane region" description="Helical" evidence="1">
    <location>
        <begin position="14"/>
        <end position="36"/>
    </location>
</feature>
<dbReference type="EMBL" id="JAHGAW010000001">
    <property type="protein sequence ID" value="MBT2185712.1"/>
    <property type="molecule type" value="Genomic_DNA"/>
</dbReference>
<feature type="transmembrane region" description="Helical" evidence="1">
    <location>
        <begin position="394"/>
        <end position="413"/>
    </location>
</feature>
<protein>
    <submittedName>
        <fullName evidence="2">MFS transporter</fullName>
    </submittedName>
</protein>
<feature type="transmembrane region" description="Helical" evidence="1">
    <location>
        <begin position="56"/>
        <end position="76"/>
    </location>
</feature>
<feature type="transmembrane region" description="Helical" evidence="1">
    <location>
        <begin position="363"/>
        <end position="382"/>
    </location>
</feature>
<keyword evidence="1" id="KW-1133">Transmembrane helix</keyword>
<keyword evidence="1" id="KW-0812">Transmembrane</keyword>
<dbReference type="Proteomes" id="UP001138757">
    <property type="component" value="Unassembled WGS sequence"/>
</dbReference>
<feature type="transmembrane region" description="Helical" evidence="1">
    <location>
        <begin position="179"/>
        <end position="204"/>
    </location>
</feature>
<feature type="transmembrane region" description="Helical" evidence="1">
    <location>
        <begin position="216"/>
        <end position="239"/>
    </location>
</feature>
<sequence>MFPSSDRAGGLSRALPIALSLGAALILALSLGAWLWHIRDVRIRGLAEYFFARQDMWVLDMQALALAGLALWALALRRPDGSPHARAGGNWPIAAGIAIAMLVAWLGRNLVFHGYSPSRDEVMVELAGAYLADGHIGWSIPAEWIPYRRALMPEFYSPYGADTHWTAIYLPVHAAIRALFGWLGSADLAAPVTLAAGLAALWHVARKLMPDRRDAVMIVMIMALTSAQLVTTAMTPYAMTSHFAFNMVWLALVLRGDRLGHGMAAIVALLAAGLHQWHFPLLFIGPFILWMAANRRWGGAAFHALVMVAMMIIWARLWPMALTELVGAAPPSDAHRTNGIFDKLQSLFGRLEKWQPLLNNARLVGWNNLMLLPLAGLSMFAVRWRGLLREVPIAVPLLLGVLIGMGLALYQGYGWGFRYMHGQMGALCLLAGLGWRAVVPEGGRQMRLVAAAAIFSLLSGLWLVQDSEGYVRGYARTMAAIRAADADVVLVDIRGGYYMTDLVRFDEGRLARPAVIALQMLSEAQIDRLCATKRVAIMDRSQFWPLGVHPVVPRFAGSEYIQQRRDHMAAIGCGRPVIATPAGAHD</sequence>
<organism evidence="2 3">
    <name type="scientific">Sphingobium nicotianae</name>
    <dbReference type="NCBI Taxonomy" id="2782607"/>
    <lineage>
        <taxon>Bacteria</taxon>
        <taxon>Pseudomonadati</taxon>
        <taxon>Pseudomonadota</taxon>
        <taxon>Alphaproteobacteria</taxon>
        <taxon>Sphingomonadales</taxon>
        <taxon>Sphingomonadaceae</taxon>
        <taxon>Sphingobium</taxon>
    </lineage>
</organism>
<keyword evidence="3" id="KW-1185">Reference proteome</keyword>
<proteinExistence type="predicted"/>
<accession>A0A9X1AI76</accession>
<evidence type="ECO:0000313" key="2">
    <source>
        <dbReference type="EMBL" id="MBT2185712.1"/>
    </source>
</evidence>
<name>A0A9X1AI76_9SPHN</name>
<comment type="caution">
    <text evidence="2">The sequence shown here is derived from an EMBL/GenBank/DDBJ whole genome shotgun (WGS) entry which is preliminary data.</text>
</comment>
<evidence type="ECO:0000313" key="3">
    <source>
        <dbReference type="Proteomes" id="UP001138757"/>
    </source>
</evidence>